<reference evidence="10 11" key="1">
    <citation type="submission" date="2019-03" db="EMBL/GenBank/DDBJ databases">
        <title>Genomic Encyclopedia of Type Strains, Phase IV (KMG-IV): sequencing the most valuable type-strain genomes for metagenomic binning, comparative biology and taxonomic classification.</title>
        <authorList>
            <person name="Goeker M."/>
        </authorList>
    </citation>
    <scope>NUCLEOTIDE SEQUENCE [LARGE SCALE GENOMIC DNA]</scope>
    <source>
        <strain evidence="10 11">DSM 44684</strain>
    </source>
</reference>
<dbReference type="InterPro" id="IPR015853">
    <property type="entry name" value="ABC_transpr_FbpC"/>
</dbReference>
<comment type="caution">
    <text evidence="10">The sequence shown here is derived from an EMBL/GenBank/DDBJ whole genome shotgun (WGS) entry which is preliminary data.</text>
</comment>
<evidence type="ECO:0000313" key="11">
    <source>
        <dbReference type="Proteomes" id="UP000294856"/>
    </source>
</evidence>
<dbReference type="SUPFAM" id="SSF50331">
    <property type="entry name" value="MOP-like"/>
    <property type="match status" value="1"/>
</dbReference>
<dbReference type="InterPro" id="IPR005116">
    <property type="entry name" value="Transp-assoc_OB_typ1"/>
</dbReference>
<organism evidence="10 11">
    <name type="scientific">Nocardia alba</name>
    <dbReference type="NCBI Taxonomy" id="225051"/>
    <lineage>
        <taxon>Bacteria</taxon>
        <taxon>Bacillati</taxon>
        <taxon>Actinomycetota</taxon>
        <taxon>Actinomycetes</taxon>
        <taxon>Mycobacteriales</taxon>
        <taxon>Nocardiaceae</taxon>
        <taxon>Nocardia</taxon>
    </lineage>
</organism>
<evidence type="ECO:0000256" key="7">
    <source>
        <dbReference type="ARBA" id="ARBA00023065"/>
    </source>
</evidence>
<protein>
    <submittedName>
        <fullName evidence="10">Molybdate transport system ATP-binding protein</fullName>
    </submittedName>
</protein>
<dbReference type="AlphaFoldDB" id="A0A4R1FG69"/>
<dbReference type="GO" id="GO:0005524">
    <property type="term" value="F:ATP binding"/>
    <property type="evidence" value="ECO:0007669"/>
    <property type="project" value="UniProtKB-KW"/>
</dbReference>
<keyword evidence="2" id="KW-1003">Cell membrane</keyword>
<evidence type="ECO:0000256" key="6">
    <source>
        <dbReference type="ARBA" id="ARBA00023004"/>
    </source>
</evidence>
<dbReference type="OrthoDB" id="9112331at2"/>
<dbReference type="Gene3D" id="2.40.50.100">
    <property type="match status" value="1"/>
</dbReference>
<accession>A0A4R1FG69</accession>
<dbReference type="EMBL" id="SMFR01000005">
    <property type="protein sequence ID" value="TCJ93806.1"/>
    <property type="molecule type" value="Genomic_DNA"/>
</dbReference>
<evidence type="ECO:0000256" key="2">
    <source>
        <dbReference type="ARBA" id="ARBA00022475"/>
    </source>
</evidence>
<evidence type="ECO:0000313" key="10">
    <source>
        <dbReference type="EMBL" id="TCJ93806.1"/>
    </source>
</evidence>
<evidence type="ECO:0000256" key="1">
    <source>
        <dbReference type="ARBA" id="ARBA00022448"/>
    </source>
</evidence>
<dbReference type="InterPro" id="IPR050093">
    <property type="entry name" value="ABC_SmlMolc_Importer"/>
</dbReference>
<dbReference type="Gene3D" id="3.40.50.300">
    <property type="entry name" value="P-loop containing nucleotide triphosphate hydrolases"/>
    <property type="match status" value="1"/>
</dbReference>
<keyword evidence="5 10" id="KW-0067">ATP-binding</keyword>
<sequence length="349" mass="37021">MSLRAELRVTRGDFDLDIAFTVAPGEVVALLGPNGAGKTTALRALAGLTPLSQGRIELDTEVWDEPPARFVPAERRAIGVVFQDYLLFANMTALDNVAFGLQARGLPRATARQRAAGWLDRVGLTSHAAAKPRSLSGGQAQRVALARALATDPALLLLDEPLAALDASTRLQVRAELGHHLADFGGHTVLVTHDPLDAMVLADRLVIIENGHVVQDGPPAEVAQRPRTDYVANLVGLNLYRGVAQGTSVTLTTGGTLTIAEPADGEVYLAFPPSAVALYPQPPVGSPRNTWQTTVSGVEQHAHLTRIRLDGVPTVLAEVIPATVAALKLQAGMRLWASVKATEIRVYPA</sequence>
<keyword evidence="6" id="KW-0408">Iron</keyword>
<dbReference type="GO" id="GO:0016020">
    <property type="term" value="C:membrane"/>
    <property type="evidence" value="ECO:0007669"/>
    <property type="project" value="InterPro"/>
</dbReference>
<dbReference type="RefSeq" id="WP_067457011.1">
    <property type="nucleotide sequence ID" value="NZ_SMFR01000005.1"/>
</dbReference>
<dbReference type="Proteomes" id="UP000294856">
    <property type="component" value="Unassembled WGS sequence"/>
</dbReference>
<evidence type="ECO:0000256" key="8">
    <source>
        <dbReference type="ARBA" id="ARBA00023136"/>
    </source>
</evidence>
<dbReference type="InterPro" id="IPR003593">
    <property type="entry name" value="AAA+_ATPase"/>
</dbReference>
<evidence type="ECO:0000256" key="3">
    <source>
        <dbReference type="ARBA" id="ARBA00022496"/>
    </source>
</evidence>
<dbReference type="PANTHER" id="PTHR42781">
    <property type="entry name" value="SPERMIDINE/PUTRESCINE IMPORT ATP-BINDING PROTEIN POTA"/>
    <property type="match status" value="1"/>
</dbReference>
<dbReference type="PROSITE" id="PS50893">
    <property type="entry name" value="ABC_TRANSPORTER_2"/>
    <property type="match status" value="1"/>
</dbReference>
<dbReference type="GO" id="GO:0016887">
    <property type="term" value="F:ATP hydrolysis activity"/>
    <property type="evidence" value="ECO:0007669"/>
    <property type="project" value="InterPro"/>
</dbReference>
<proteinExistence type="predicted"/>
<dbReference type="STRING" id="1210063.GCA_001612665_05350"/>
<dbReference type="InterPro" id="IPR008995">
    <property type="entry name" value="Mo/tungstate-bd_C_term_dom"/>
</dbReference>
<evidence type="ECO:0000259" key="9">
    <source>
        <dbReference type="PROSITE" id="PS50893"/>
    </source>
</evidence>
<dbReference type="CDD" id="cd03259">
    <property type="entry name" value="ABC_Carb_Solutes_like"/>
    <property type="match status" value="1"/>
</dbReference>
<keyword evidence="1" id="KW-0813">Transport</keyword>
<keyword evidence="11" id="KW-1185">Reference proteome</keyword>
<dbReference type="PANTHER" id="PTHR42781:SF4">
    <property type="entry name" value="SPERMIDINE_PUTRESCINE IMPORT ATP-BINDING PROTEIN POTA"/>
    <property type="match status" value="1"/>
</dbReference>
<gene>
    <name evidence="10" type="ORF">DFR71_5663</name>
</gene>
<feature type="domain" description="ABC transporter" evidence="9">
    <location>
        <begin position="1"/>
        <end position="235"/>
    </location>
</feature>
<dbReference type="Pfam" id="PF03459">
    <property type="entry name" value="TOBE"/>
    <property type="match status" value="1"/>
</dbReference>
<dbReference type="InterPro" id="IPR003439">
    <property type="entry name" value="ABC_transporter-like_ATP-bd"/>
</dbReference>
<dbReference type="SMART" id="SM00382">
    <property type="entry name" value="AAA"/>
    <property type="match status" value="1"/>
</dbReference>
<dbReference type="SUPFAM" id="SSF52540">
    <property type="entry name" value="P-loop containing nucleoside triphosphate hydrolases"/>
    <property type="match status" value="1"/>
</dbReference>
<keyword evidence="8" id="KW-0472">Membrane</keyword>
<evidence type="ECO:0000256" key="4">
    <source>
        <dbReference type="ARBA" id="ARBA00022741"/>
    </source>
</evidence>
<dbReference type="InterPro" id="IPR027417">
    <property type="entry name" value="P-loop_NTPase"/>
</dbReference>
<evidence type="ECO:0000256" key="5">
    <source>
        <dbReference type="ARBA" id="ARBA00022840"/>
    </source>
</evidence>
<name>A0A4R1FG69_9NOCA</name>
<keyword evidence="4" id="KW-0547">Nucleotide-binding</keyword>
<keyword evidence="3" id="KW-0410">Iron transport</keyword>
<dbReference type="GO" id="GO:0015408">
    <property type="term" value="F:ABC-type ferric iron transporter activity"/>
    <property type="evidence" value="ECO:0007669"/>
    <property type="project" value="InterPro"/>
</dbReference>
<dbReference type="Pfam" id="PF00005">
    <property type="entry name" value="ABC_tran"/>
    <property type="match status" value="1"/>
</dbReference>
<keyword evidence="7" id="KW-0406">Ion transport</keyword>
<dbReference type="PROSITE" id="PS00211">
    <property type="entry name" value="ABC_TRANSPORTER_1"/>
    <property type="match status" value="1"/>
</dbReference>
<dbReference type="InterPro" id="IPR017871">
    <property type="entry name" value="ABC_transporter-like_CS"/>
</dbReference>